<proteinExistence type="predicted"/>
<protein>
    <submittedName>
        <fullName evidence="1">Uncharacterized protein</fullName>
    </submittedName>
</protein>
<dbReference type="AlphaFoldDB" id="A0AAJ1ECQ3"/>
<dbReference type="RefSeq" id="WP_222259839.1">
    <property type="nucleotide sequence ID" value="NZ_JAAXEB010000003.1"/>
</dbReference>
<name>A0AAJ1ECQ3_RHILE</name>
<evidence type="ECO:0000313" key="2">
    <source>
        <dbReference type="Proteomes" id="UP000825699"/>
    </source>
</evidence>
<organism evidence="1 2">
    <name type="scientific">Rhizobium leguminosarum</name>
    <dbReference type="NCBI Taxonomy" id="384"/>
    <lineage>
        <taxon>Bacteria</taxon>
        <taxon>Pseudomonadati</taxon>
        <taxon>Pseudomonadota</taxon>
        <taxon>Alphaproteobacteria</taxon>
        <taxon>Hyphomicrobiales</taxon>
        <taxon>Rhizobiaceae</taxon>
        <taxon>Rhizobium/Agrobacterium group</taxon>
        <taxon>Rhizobium</taxon>
    </lineage>
</organism>
<dbReference type="EMBL" id="JAAXEP010000003">
    <property type="protein sequence ID" value="MBY5627791.1"/>
    <property type="molecule type" value="Genomic_DNA"/>
</dbReference>
<sequence>MEKLPLLVHGKAITDQGGEDNVGMEHRLRFFSILSLLWALAADFLHAHQSVDFRASTICWVGEATSPVPLASLDFPEESLGETTMRTGCLYPSSPKMTV</sequence>
<comment type="caution">
    <text evidence="1">The sequence shown here is derived from an EMBL/GenBank/DDBJ whole genome shotgun (WGS) entry which is preliminary data.</text>
</comment>
<evidence type="ECO:0000313" key="1">
    <source>
        <dbReference type="EMBL" id="MBY5627791.1"/>
    </source>
</evidence>
<reference evidence="1" key="1">
    <citation type="submission" date="2020-04" db="EMBL/GenBank/DDBJ databases">
        <title>Global-level population genomics supports evidence of horizontal gene transfer on evolution of Rhizobia in Lentils.</title>
        <authorList>
            <person name="Gai Y."/>
            <person name="Cook D."/>
            <person name="Riely B."/>
        </authorList>
    </citation>
    <scope>NUCLEOTIDE SEQUENCE</scope>
    <source>
        <strain evidence="1">Derici101B</strain>
    </source>
</reference>
<gene>
    <name evidence="1" type="ORF">HFO42_06615</name>
</gene>
<dbReference type="Proteomes" id="UP000825699">
    <property type="component" value="Unassembled WGS sequence"/>
</dbReference>
<accession>A0AAJ1ECQ3</accession>